<evidence type="ECO:0000256" key="1">
    <source>
        <dbReference type="SAM" id="Phobius"/>
    </source>
</evidence>
<comment type="caution">
    <text evidence="2">The sequence shown here is derived from an EMBL/GenBank/DDBJ whole genome shotgun (WGS) entry which is preliminary data.</text>
</comment>
<evidence type="ECO:0008006" key="4">
    <source>
        <dbReference type="Google" id="ProtNLM"/>
    </source>
</evidence>
<feature type="transmembrane region" description="Helical" evidence="1">
    <location>
        <begin position="16"/>
        <end position="35"/>
    </location>
</feature>
<protein>
    <recommendedName>
        <fullName evidence="4">SdpI/YhfL protein family protein</fullName>
    </recommendedName>
</protein>
<proteinExistence type="predicted"/>
<keyword evidence="1" id="KW-0472">Membrane</keyword>
<dbReference type="EMBL" id="MAYF01000327">
    <property type="protein sequence ID" value="OCA76533.1"/>
    <property type="molecule type" value="Genomic_DNA"/>
</dbReference>
<keyword evidence="1" id="KW-0812">Transmembrane</keyword>
<gene>
    <name evidence="2" type="ORF">BBH99_12500</name>
</gene>
<feature type="transmembrane region" description="Helical" evidence="1">
    <location>
        <begin position="47"/>
        <end position="66"/>
    </location>
</feature>
<reference evidence="2 3" key="1">
    <citation type="submission" date="2016-07" db="EMBL/GenBank/DDBJ databases">
        <authorList>
            <person name="Jeong J.-J."/>
            <person name="Kim D.W."/>
            <person name="Sang M.K."/>
            <person name="Choi I.-G."/>
            <person name="Kim K.D."/>
        </authorList>
    </citation>
    <scope>NUCLEOTIDE SEQUENCE [LARGE SCALE GENOMIC DNA]</scope>
    <source>
        <strain evidence="2 3">C-26</strain>
    </source>
</reference>
<organism evidence="2 3">
    <name type="scientific">Chryseobacterium contaminans</name>
    <dbReference type="NCBI Taxonomy" id="1423959"/>
    <lineage>
        <taxon>Bacteria</taxon>
        <taxon>Pseudomonadati</taxon>
        <taxon>Bacteroidota</taxon>
        <taxon>Flavobacteriia</taxon>
        <taxon>Flavobacteriales</taxon>
        <taxon>Weeksellaceae</taxon>
        <taxon>Chryseobacterium group</taxon>
        <taxon>Chryseobacterium</taxon>
    </lineage>
</organism>
<dbReference type="RefSeq" id="WP_066698938.1">
    <property type="nucleotide sequence ID" value="NZ_FRBM01000002.1"/>
</dbReference>
<feature type="transmembrane region" description="Helical" evidence="1">
    <location>
        <begin position="129"/>
        <end position="148"/>
    </location>
</feature>
<name>A0ABX2X246_9FLAO</name>
<keyword evidence="1" id="KW-1133">Transmembrane helix</keyword>
<dbReference type="Proteomes" id="UP000093508">
    <property type="component" value="Unassembled WGS sequence"/>
</dbReference>
<evidence type="ECO:0000313" key="2">
    <source>
        <dbReference type="EMBL" id="OCA76533.1"/>
    </source>
</evidence>
<sequence length="161" mass="18038">MDFIQELNLWTKGDVFQGKVMVGLGLLLVLTIPLLSKKENTLSNGMLIPISLLLLVNLGYGSYLLYSRPKHLELVTGSFHINPKEALQAELAKMQADNKNYARLKPIWAVLIIVSVIASFLIKNDYYKGISLGLLCLSVGFLLIDSFLHHRLDNCLKILNI</sequence>
<accession>A0ABX2X246</accession>
<evidence type="ECO:0000313" key="3">
    <source>
        <dbReference type="Proteomes" id="UP000093508"/>
    </source>
</evidence>
<keyword evidence="3" id="KW-1185">Reference proteome</keyword>
<feature type="transmembrane region" description="Helical" evidence="1">
    <location>
        <begin position="106"/>
        <end position="122"/>
    </location>
</feature>